<name>A0A6C0E323_9ZZZZ</name>
<evidence type="ECO:0000256" key="1">
    <source>
        <dbReference type="SAM" id="Phobius"/>
    </source>
</evidence>
<keyword evidence="1" id="KW-0812">Transmembrane</keyword>
<organism evidence="2">
    <name type="scientific">viral metagenome</name>
    <dbReference type="NCBI Taxonomy" id="1070528"/>
    <lineage>
        <taxon>unclassified sequences</taxon>
        <taxon>metagenomes</taxon>
        <taxon>organismal metagenomes</taxon>
    </lineage>
</organism>
<accession>A0A6C0E323</accession>
<keyword evidence="1" id="KW-1133">Transmembrane helix</keyword>
<sequence>MSLKSSLNTSSNSNNIFDSLTKSISSDTTTPLSGINSGVITSNSNPSPSSKGMFSFFENISWTTWILIVIVLAILGFNVFTYLAKGTQFTANLLGQGSSWVSSLVGPTVQQTVDVSATGAKAGIDVAASGATAAINTVTGTFQPNVVTTSQPGQSVGTEFVQDKTPENALSKSLNDASQSNHVEADDSYSSIQMTKSSGKSGWCYIGEEKGVRSCVSVGVNDMCMSGDIFPTNEVCVNPNLRV</sequence>
<keyword evidence="1" id="KW-0472">Membrane</keyword>
<evidence type="ECO:0000313" key="2">
    <source>
        <dbReference type="EMBL" id="QHT23168.1"/>
    </source>
</evidence>
<reference evidence="2" key="1">
    <citation type="journal article" date="2020" name="Nature">
        <title>Giant virus diversity and host interactions through global metagenomics.</title>
        <authorList>
            <person name="Schulz F."/>
            <person name="Roux S."/>
            <person name="Paez-Espino D."/>
            <person name="Jungbluth S."/>
            <person name="Walsh D.A."/>
            <person name="Denef V.J."/>
            <person name="McMahon K.D."/>
            <person name="Konstantinidis K.T."/>
            <person name="Eloe-Fadrosh E.A."/>
            <person name="Kyrpides N.C."/>
            <person name="Woyke T."/>
        </authorList>
    </citation>
    <scope>NUCLEOTIDE SEQUENCE</scope>
    <source>
        <strain evidence="2">GVMAG-M-3300023179-114</strain>
    </source>
</reference>
<proteinExistence type="predicted"/>
<dbReference type="AlphaFoldDB" id="A0A6C0E323"/>
<feature type="transmembrane region" description="Helical" evidence="1">
    <location>
        <begin position="62"/>
        <end position="84"/>
    </location>
</feature>
<protein>
    <submittedName>
        <fullName evidence="2">Uncharacterized protein</fullName>
    </submittedName>
</protein>
<dbReference type="EMBL" id="MN739727">
    <property type="protein sequence ID" value="QHT23168.1"/>
    <property type="molecule type" value="Genomic_DNA"/>
</dbReference>